<evidence type="ECO:0000256" key="1">
    <source>
        <dbReference type="ARBA" id="ARBA00004651"/>
    </source>
</evidence>
<evidence type="ECO:0000256" key="6">
    <source>
        <dbReference type="ARBA" id="ARBA00023136"/>
    </source>
</evidence>
<sequence>MRRQETKIVRNVARKLFPVLVLFAFYLIIYGHISPGGGFQGGVVLGSSLILLYLSEGPERVEKKFKNSQLAILEAIGVLTFVGIGFLGIILGKHFLGNFLPIGRVGMVPSAGLVLLLNLFIGTKVGAGISLIFYALMKFDRRAQGE</sequence>
<feature type="transmembrane region" description="Helical" evidence="7">
    <location>
        <begin position="12"/>
        <end position="33"/>
    </location>
</feature>
<keyword evidence="3" id="KW-1003">Cell membrane</keyword>
<dbReference type="InterPro" id="IPR050622">
    <property type="entry name" value="CPA3_antiporter_subunitB"/>
</dbReference>
<evidence type="ECO:0000256" key="2">
    <source>
        <dbReference type="ARBA" id="ARBA00009425"/>
    </source>
</evidence>
<feature type="transmembrane region" description="Helical" evidence="7">
    <location>
        <begin position="70"/>
        <end position="91"/>
    </location>
</feature>
<comment type="caution">
    <text evidence="9">The sequence shown here is derived from an EMBL/GenBank/DDBJ whole genome shotgun (WGS) entry which is preliminary data.</text>
</comment>
<evidence type="ECO:0000259" key="8">
    <source>
        <dbReference type="Pfam" id="PF04039"/>
    </source>
</evidence>
<dbReference type="Pfam" id="PF04039">
    <property type="entry name" value="MnhB"/>
    <property type="match status" value="1"/>
</dbReference>
<dbReference type="PANTHER" id="PTHR33932">
    <property type="entry name" value="NA(+)/H(+) ANTIPORTER SUBUNIT B"/>
    <property type="match status" value="1"/>
</dbReference>
<evidence type="ECO:0000313" key="9">
    <source>
        <dbReference type="EMBL" id="RLE07957.1"/>
    </source>
</evidence>
<reference evidence="9 10" key="1">
    <citation type="submission" date="2018-06" db="EMBL/GenBank/DDBJ databases">
        <title>Extensive metabolic versatility and redundancy in microbially diverse, dynamic hydrothermal sediments.</title>
        <authorList>
            <person name="Dombrowski N."/>
            <person name="Teske A."/>
            <person name="Baker B.J."/>
        </authorList>
    </citation>
    <scope>NUCLEOTIDE SEQUENCE [LARGE SCALE GENOMIC DNA]</scope>
    <source>
        <strain evidence="9">B47_G16</strain>
    </source>
</reference>
<dbReference type="Proteomes" id="UP000279422">
    <property type="component" value="Unassembled WGS sequence"/>
</dbReference>
<dbReference type="PANTHER" id="PTHR33932:SF4">
    <property type="entry name" value="NA(+)_H(+) ANTIPORTER SUBUNIT B"/>
    <property type="match status" value="1"/>
</dbReference>
<gene>
    <name evidence="9" type="ORF">DRJ00_07165</name>
</gene>
<evidence type="ECO:0000256" key="5">
    <source>
        <dbReference type="ARBA" id="ARBA00022989"/>
    </source>
</evidence>
<dbReference type="NCBIfam" id="NF006248">
    <property type="entry name" value="PRK08386.1"/>
    <property type="match status" value="1"/>
</dbReference>
<feature type="transmembrane region" description="Helical" evidence="7">
    <location>
        <begin position="39"/>
        <end position="58"/>
    </location>
</feature>
<evidence type="ECO:0000256" key="3">
    <source>
        <dbReference type="ARBA" id="ARBA00022475"/>
    </source>
</evidence>
<dbReference type="InterPro" id="IPR007182">
    <property type="entry name" value="MnhB"/>
</dbReference>
<dbReference type="GO" id="GO:0005886">
    <property type="term" value="C:plasma membrane"/>
    <property type="evidence" value="ECO:0007669"/>
    <property type="project" value="UniProtKB-SubCell"/>
</dbReference>
<keyword evidence="4 7" id="KW-0812">Transmembrane</keyword>
<keyword evidence="5 7" id="KW-1133">Transmembrane helix</keyword>
<comment type="similarity">
    <text evidence="2">Belongs to the CPA3 antiporters (TC 2.A.63) subunit B family.</text>
</comment>
<evidence type="ECO:0000256" key="7">
    <source>
        <dbReference type="SAM" id="Phobius"/>
    </source>
</evidence>
<dbReference type="EMBL" id="QMPZ01000128">
    <property type="protein sequence ID" value="RLE07957.1"/>
    <property type="molecule type" value="Genomic_DNA"/>
</dbReference>
<accession>A0A497E289</accession>
<organism evidence="9 10">
    <name type="scientific">Aerophobetes bacterium</name>
    <dbReference type="NCBI Taxonomy" id="2030807"/>
    <lineage>
        <taxon>Bacteria</taxon>
        <taxon>Candidatus Aerophobota</taxon>
    </lineage>
</organism>
<feature type="transmembrane region" description="Helical" evidence="7">
    <location>
        <begin position="111"/>
        <end position="136"/>
    </location>
</feature>
<name>A0A497E289_UNCAE</name>
<evidence type="ECO:0000256" key="4">
    <source>
        <dbReference type="ARBA" id="ARBA00022692"/>
    </source>
</evidence>
<comment type="subcellular location">
    <subcellularLocation>
        <location evidence="1">Cell membrane</location>
        <topology evidence="1">Multi-pass membrane protein</topology>
    </subcellularLocation>
</comment>
<dbReference type="AlphaFoldDB" id="A0A497E289"/>
<feature type="domain" description="Na+/H+ antiporter MnhB subunit-related protein" evidence="8">
    <location>
        <begin position="8"/>
        <end position="130"/>
    </location>
</feature>
<proteinExistence type="inferred from homology"/>
<keyword evidence="6 7" id="KW-0472">Membrane</keyword>
<protein>
    <recommendedName>
        <fullName evidence="8">Na+/H+ antiporter MnhB subunit-related protein domain-containing protein</fullName>
    </recommendedName>
</protein>
<evidence type="ECO:0000313" key="10">
    <source>
        <dbReference type="Proteomes" id="UP000279422"/>
    </source>
</evidence>